<accession>A0A6H5HY49</accession>
<name>A0A6H5HY49_9HYME</name>
<keyword evidence="3" id="KW-1185">Reference proteome</keyword>
<reference evidence="2 3" key="1">
    <citation type="submission" date="2020-02" db="EMBL/GenBank/DDBJ databases">
        <authorList>
            <person name="Ferguson B K."/>
        </authorList>
    </citation>
    <scope>NUCLEOTIDE SEQUENCE [LARGE SCALE GENOMIC DNA]</scope>
</reference>
<evidence type="ECO:0000256" key="1">
    <source>
        <dbReference type="SAM" id="MobiDB-lite"/>
    </source>
</evidence>
<feature type="region of interest" description="Disordered" evidence="1">
    <location>
        <begin position="1"/>
        <end position="42"/>
    </location>
</feature>
<dbReference type="AlphaFoldDB" id="A0A6H5HY49"/>
<dbReference type="PANTHER" id="PTHR19446">
    <property type="entry name" value="REVERSE TRANSCRIPTASES"/>
    <property type="match status" value="1"/>
</dbReference>
<protein>
    <recommendedName>
        <fullName evidence="4">Reverse transcriptase domain-containing protein</fullName>
    </recommendedName>
</protein>
<evidence type="ECO:0000313" key="3">
    <source>
        <dbReference type="Proteomes" id="UP000479190"/>
    </source>
</evidence>
<organism evidence="2 3">
    <name type="scientific">Trichogramma brassicae</name>
    <dbReference type="NCBI Taxonomy" id="86971"/>
    <lineage>
        <taxon>Eukaryota</taxon>
        <taxon>Metazoa</taxon>
        <taxon>Ecdysozoa</taxon>
        <taxon>Arthropoda</taxon>
        <taxon>Hexapoda</taxon>
        <taxon>Insecta</taxon>
        <taxon>Pterygota</taxon>
        <taxon>Neoptera</taxon>
        <taxon>Endopterygota</taxon>
        <taxon>Hymenoptera</taxon>
        <taxon>Apocrita</taxon>
        <taxon>Proctotrupomorpha</taxon>
        <taxon>Chalcidoidea</taxon>
        <taxon>Trichogrammatidae</taxon>
        <taxon>Trichogramma</taxon>
    </lineage>
</organism>
<feature type="region of interest" description="Disordered" evidence="1">
    <location>
        <begin position="242"/>
        <end position="299"/>
    </location>
</feature>
<dbReference type="OrthoDB" id="415822at2759"/>
<feature type="compositionally biased region" description="Low complexity" evidence="1">
    <location>
        <begin position="276"/>
        <end position="286"/>
    </location>
</feature>
<gene>
    <name evidence="2" type="ORF">TBRA_LOCUS2725</name>
</gene>
<feature type="compositionally biased region" description="Polar residues" evidence="1">
    <location>
        <begin position="1"/>
        <end position="12"/>
    </location>
</feature>
<evidence type="ECO:0008006" key="4">
    <source>
        <dbReference type="Google" id="ProtNLM"/>
    </source>
</evidence>
<feature type="compositionally biased region" description="Low complexity" evidence="1">
    <location>
        <begin position="13"/>
        <end position="26"/>
    </location>
</feature>
<feature type="compositionally biased region" description="Low complexity" evidence="1">
    <location>
        <begin position="257"/>
        <end position="266"/>
    </location>
</feature>
<sequence>MSSDQLIVNRLTSRTSGSSVPSQSSSVDEIPARQQGDGFRRRKRRRTRRALCVLLHDACEHEDLLKERGDGLWRMLYAPILPSREADCALPSRRVSAAAGATFAMRSTGTFAALFPTVTEALIQPPAGPASPVIPGVTLEELRGACTRIRDGAAPGPDGVPNRALKLAVTLRPEAFLRVYSACLSGGVFPSPWKTQRLVLLPKPGRPPDASSSYRPLCMLDTAGKILERIICRHLEVYTEGASRSISTDSREEDRPSTPSSLSPLRPVRRSEARGAAASTAPSPSTFKTRSTRRGGTTS</sequence>
<evidence type="ECO:0000313" key="2">
    <source>
        <dbReference type="EMBL" id="CAB0030730.1"/>
    </source>
</evidence>
<dbReference type="EMBL" id="CADCXV010000524">
    <property type="protein sequence ID" value="CAB0030730.1"/>
    <property type="molecule type" value="Genomic_DNA"/>
</dbReference>
<proteinExistence type="predicted"/>
<dbReference type="Proteomes" id="UP000479190">
    <property type="component" value="Unassembled WGS sequence"/>
</dbReference>